<comment type="subcellular location">
    <subcellularLocation>
        <location evidence="1">Cell outer membrane</location>
    </subcellularLocation>
</comment>
<feature type="domain" description="TonB-dependent receptor plug" evidence="4">
    <location>
        <begin position="146"/>
        <end position="216"/>
    </location>
</feature>
<organism evidence="6 7">
    <name type="scientific">Flavobacterium ginsenosidimutans</name>
    <dbReference type="NCBI Taxonomy" id="687844"/>
    <lineage>
        <taxon>Bacteria</taxon>
        <taxon>Pseudomonadati</taxon>
        <taxon>Bacteroidota</taxon>
        <taxon>Flavobacteriia</taxon>
        <taxon>Flavobacteriales</taxon>
        <taxon>Flavobacteriaceae</taxon>
        <taxon>Flavobacterium</taxon>
    </lineage>
</organism>
<proteinExistence type="predicted"/>
<dbReference type="PANTHER" id="PTHR40980">
    <property type="entry name" value="PLUG DOMAIN-CONTAINING PROTEIN"/>
    <property type="match status" value="1"/>
</dbReference>
<sequence>MKKWKQNLVAAIILFTISQYSFSQKTNSINGIVSDGKTPIEFVDVVLKPVTDTTKISAYAVTDSSGKFILENVSPAEYILKFRLIGFKSQNQKVKYTGSPISMSNIVLQEDANLLNTVVVKSEKKQIQKTTEGFVFNAVSNIAQSGGTAIDMLKNIPTVAVDADDAISLRGKTPLILINGKNSAITNMNQIPASSIESIEVITSPTAKYDANAESGIINIKLKKNNLNGINGAAVLGGGFGAKGRLSSSALLNYKNDKWNIGVAYDNRFAGRTKSIEGERTNYFIEDEHFINQNRHDERTEGLQNLKFNANFSPNEKNTFSFEALGNMESQDNDETLKTDIFNSSNQFYSSNKRHSLELERSKAAEFAFNYDRKFSDDRKSLNASLTTSYNFHRENTNIDTDNYDENGMLIGDTFWQKTHNYEKENISNAILNYVFPISERSIIETGYKGTFRFFNSDFQSADLVNGDYVINPLASNIFDFNEQINAFYGLLNSYSSTKDNQKWKYNLGLRAEQVSNSGKTETGTDNFSNNYLKLFPSASVQLNLKSDEFLKLGYSKRINRPDLDDLNPFIDITDALNPHGGNPYLKPEIIHIVELNYNKEWDNYSFSGNAFYRNANNTIRQYGTLQDNGVVLLQPQNIGNMVTYGLESIFSFKPFSFYDANISLTAFQQNISAGNLEQAEDVVKSAFSWYGKVINNFIPWKGGKLQIIGNYNSAVATPQGKRIPIYNVDMGFQQKLGKGNARLGLVVTDMFNTLESGYKNNTALFKNQRTSKSDTRALMITFAYTFRSDFKEKLLENQFSTE</sequence>
<evidence type="ECO:0000256" key="2">
    <source>
        <dbReference type="ARBA" id="ARBA00023136"/>
    </source>
</evidence>
<dbReference type="InterPro" id="IPR037066">
    <property type="entry name" value="Plug_dom_sf"/>
</dbReference>
<dbReference type="SUPFAM" id="SSF49464">
    <property type="entry name" value="Carboxypeptidase regulatory domain-like"/>
    <property type="match status" value="1"/>
</dbReference>
<reference evidence="6 7" key="1">
    <citation type="submission" date="2024-02" db="EMBL/GenBank/DDBJ databases">
        <title>complete genome of Flavobacterium ginsenosidimutans Str. YTB16.</title>
        <authorList>
            <person name="Wang Q."/>
        </authorList>
    </citation>
    <scope>NUCLEOTIDE SEQUENCE [LARGE SCALE GENOMIC DNA]</scope>
    <source>
        <strain evidence="6 7">YTB16</strain>
    </source>
</reference>
<keyword evidence="7" id="KW-1185">Reference proteome</keyword>
<dbReference type="PANTHER" id="PTHR40980:SF4">
    <property type="entry name" value="TONB-DEPENDENT RECEPTOR-LIKE BETA-BARREL DOMAIN-CONTAINING PROTEIN"/>
    <property type="match status" value="1"/>
</dbReference>
<evidence type="ECO:0000256" key="1">
    <source>
        <dbReference type="ARBA" id="ARBA00004442"/>
    </source>
</evidence>
<evidence type="ECO:0000313" key="6">
    <source>
        <dbReference type="EMBL" id="WXK49659.1"/>
    </source>
</evidence>
<protein>
    <submittedName>
        <fullName evidence="6">TonB-dependent receptor</fullName>
    </submittedName>
</protein>
<accession>A0ABZ2Q5P5</accession>
<keyword evidence="2" id="KW-0472">Membrane</keyword>
<dbReference type="EMBL" id="CP147988">
    <property type="protein sequence ID" value="WXK49659.1"/>
    <property type="molecule type" value="Genomic_DNA"/>
</dbReference>
<name>A0ABZ2Q5P5_9FLAO</name>
<dbReference type="Gene3D" id="2.40.170.20">
    <property type="entry name" value="TonB-dependent receptor, beta-barrel domain"/>
    <property type="match status" value="1"/>
</dbReference>
<dbReference type="SUPFAM" id="SSF56935">
    <property type="entry name" value="Porins"/>
    <property type="match status" value="1"/>
</dbReference>
<dbReference type="InterPro" id="IPR041700">
    <property type="entry name" value="OMP_b-brl_3"/>
</dbReference>
<dbReference type="Pfam" id="PF14905">
    <property type="entry name" value="OMP_b-brl_3"/>
    <property type="match status" value="1"/>
</dbReference>
<dbReference type="RefSeq" id="WP_338840161.1">
    <property type="nucleotide sequence ID" value="NZ_CP147988.1"/>
</dbReference>
<dbReference type="Proteomes" id="UP001447857">
    <property type="component" value="Chromosome"/>
</dbReference>
<dbReference type="InterPro" id="IPR008969">
    <property type="entry name" value="CarboxyPept-like_regulatory"/>
</dbReference>
<dbReference type="InterPro" id="IPR012910">
    <property type="entry name" value="Plug_dom"/>
</dbReference>
<evidence type="ECO:0000256" key="3">
    <source>
        <dbReference type="ARBA" id="ARBA00023237"/>
    </source>
</evidence>
<keyword evidence="3" id="KW-0998">Cell outer membrane</keyword>
<dbReference type="InterPro" id="IPR036942">
    <property type="entry name" value="Beta-barrel_TonB_sf"/>
</dbReference>
<feature type="domain" description="Outer membrane protein beta-barrel" evidence="5">
    <location>
        <begin position="373"/>
        <end position="785"/>
    </location>
</feature>
<evidence type="ECO:0000259" key="4">
    <source>
        <dbReference type="Pfam" id="PF07715"/>
    </source>
</evidence>
<dbReference type="Pfam" id="PF07715">
    <property type="entry name" value="Plug"/>
    <property type="match status" value="1"/>
</dbReference>
<dbReference type="Gene3D" id="2.60.40.1120">
    <property type="entry name" value="Carboxypeptidase-like, regulatory domain"/>
    <property type="match status" value="1"/>
</dbReference>
<keyword evidence="6" id="KW-0675">Receptor</keyword>
<gene>
    <name evidence="6" type="ORF">V6624_21810</name>
</gene>
<evidence type="ECO:0000259" key="5">
    <source>
        <dbReference type="Pfam" id="PF14905"/>
    </source>
</evidence>
<dbReference type="Gene3D" id="2.170.130.10">
    <property type="entry name" value="TonB-dependent receptor, plug domain"/>
    <property type="match status" value="1"/>
</dbReference>
<evidence type="ECO:0000313" key="7">
    <source>
        <dbReference type="Proteomes" id="UP001447857"/>
    </source>
</evidence>
<dbReference type="Pfam" id="PF13715">
    <property type="entry name" value="CarbopepD_reg_2"/>
    <property type="match status" value="1"/>
</dbReference>